<dbReference type="Proteomes" id="UP001152622">
    <property type="component" value="Chromosome 18"/>
</dbReference>
<dbReference type="AlphaFoldDB" id="A0A9Q1IF96"/>
<gene>
    <name evidence="3" type="ORF">SKAU_G00365430</name>
</gene>
<keyword evidence="2" id="KW-0812">Transmembrane</keyword>
<evidence type="ECO:0000256" key="2">
    <source>
        <dbReference type="SAM" id="Phobius"/>
    </source>
</evidence>
<evidence type="ECO:0000313" key="4">
    <source>
        <dbReference type="Proteomes" id="UP001152622"/>
    </source>
</evidence>
<reference evidence="3" key="1">
    <citation type="journal article" date="2023" name="Science">
        <title>Genome structures resolve the early diversification of teleost fishes.</title>
        <authorList>
            <person name="Parey E."/>
            <person name="Louis A."/>
            <person name="Montfort J."/>
            <person name="Bouchez O."/>
            <person name="Roques C."/>
            <person name="Iampietro C."/>
            <person name="Lluch J."/>
            <person name="Castinel A."/>
            <person name="Donnadieu C."/>
            <person name="Desvignes T."/>
            <person name="Floi Bucao C."/>
            <person name="Jouanno E."/>
            <person name="Wen M."/>
            <person name="Mejri S."/>
            <person name="Dirks R."/>
            <person name="Jansen H."/>
            <person name="Henkel C."/>
            <person name="Chen W.J."/>
            <person name="Zahm M."/>
            <person name="Cabau C."/>
            <person name="Klopp C."/>
            <person name="Thompson A.W."/>
            <person name="Robinson-Rechavi M."/>
            <person name="Braasch I."/>
            <person name="Lecointre G."/>
            <person name="Bobe J."/>
            <person name="Postlethwait J.H."/>
            <person name="Berthelot C."/>
            <person name="Roest Crollius H."/>
            <person name="Guiguen Y."/>
        </authorList>
    </citation>
    <scope>NUCLEOTIDE SEQUENCE</scope>
    <source>
        <strain evidence="3">WJC10195</strain>
    </source>
</reference>
<name>A0A9Q1IF96_SYNKA</name>
<sequence>MWRLLTTETLDSTKEVGLLTAELGFPSDDTHMHVHTILIVIIFCVVCFLLLVAFFYAFCFRCTLEPLPKDGRPAPSCSLDREDATFRRSSSCPSEGNSI</sequence>
<dbReference type="EMBL" id="JAINUF010000018">
    <property type="protein sequence ID" value="KAJ8337577.1"/>
    <property type="molecule type" value="Genomic_DNA"/>
</dbReference>
<organism evidence="3 4">
    <name type="scientific">Synaphobranchus kaupii</name>
    <name type="common">Kaup's arrowtooth eel</name>
    <dbReference type="NCBI Taxonomy" id="118154"/>
    <lineage>
        <taxon>Eukaryota</taxon>
        <taxon>Metazoa</taxon>
        <taxon>Chordata</taxon>
        <taxon>Craniata</taxon>
        <taxon>Vertebrata</taxon>
        <taxon>Euteleostomi</taxon>
        <taxon>Actinopterygii</taxon>
        <taxon>Neopterygii</taxon>
        <taxon>Teleostei</taxon>
        <taxon>Anguilliformes</taxon>
        <taxon>Synaphobranchidae</taxon>
        <taxon>Synaphobranchus</taxon>
    </lineage>
</organism>
<feature type="region of interest" description="Disordered" evidence="1">
    <location>
        <begin position="66"/>
        <end position="99"/>
    </location>
</feature>
<accession>A0A9Q1IF96</accession>
<evidence type="ECO:0000313" key="3">
    <source>
        <dbReference type="EMBL" id="KAJ8337577.1"/>
    </source>
</evidence>
<keyword evidence="2" id="KW-1133">Transmembrane helix</keyword>
<feature type="transmembrane region" description="Helical" evidence="2">
    <location>
        <begin position="37"/>
        <end position="59"/>
    </location>
</feature>
<keyword evidence="2" id="KW-0472">Membrane</keyword>
<dbReference type="OrthoDB" id="10434635at2759"/>
<comment type="caution">
    <text evidence="3">The sequence shown here is derived from an EMBL/GenBank/DDBJ whole genome shotgun (WGS) entry which is preliminary data.</text>
</comment>
<protein>
    <submittedName>
        <fullName evidence="3">Uncharacterized protein</fullName>
    </submittedName>
</protein>
<evidence type="ECO:0000256" key="1">
    <source>
        <dbReference type="SAM" id="MobiDB-lite"/>
    </source>
</evidence>
<proteinExistence type="predicted"/>
<feature type="compositionally biased region" description="Polar residues" evidence="1">
    <location>
        <begin position="87"/>
        <end position="99"/>
    </location>
</feature>
<keyword evidence="4" id="KW-1185">Reference proteome</keyword>